<evidence type="ECO:0000256" key="1">
    <source>
        <dbReference type="SAM" id="MobiDB-lite"/>
    </source>
</evidence>
<protein>
    <submittedName>
        <fullName evidence="2">Uncharacterized protein</fullName>
    </submittedName>
</protein>
<dbReference type="AlphaFoldDB" id="A0A6A6JEE8"/>
<feature type="compositionally biased region" description="Basic residues" evidence="1">
    <location>
        <begin position="222"/>
        <end position="231"/>
    </location>
</feature>
<accession>A0A6A6JEE8</accession>
<evidence type="ECO:0000313" key="3">
    <source>
        <dbReference type="Proteomes" id="UP000800097"/>
    </source>
</evidence>
<feature type="region of interest" description="Disordered" evidence="1">
    <location>
        <begin position="529"/>
        <end position="606"/>
    </location>
</feature>
<dbReference type="GeneID" id="54546323"/>
<feature type="compositionally biased region" description="Basic and acidic residues" evidence="1">
    <location>
        <begin position="536"/>
        <end position="546"/>
    </location>
</feature>
<feature type="region of interest" description="Disordered" evidence="1">
    <location>
        <begin position="1"/>
        <end position="22"/>
    </location>
</feature>
<feature type="compositionally biased region" description="Low complexity" evidence="1">
    <location>
        <begin position="306"/>
        <end position="318"/>
    </location>
</feature>
<reference evidence="2" key="1">
    <citation type="journal article" date="2020" name="Stud. Mycol.">
        <title>101 Dothideomycetes genomes: a test case for predicting lifestyles and emergence of pathogens.</title>
        <authorList>
            <person name="Haridas S."/>
            <person name="Albert R."/>
            <person name="Binder M."/>
            <person name="Bloem J."/>
            <person name="Labutti K."/>
            <person name="Salamov A."/>
            <person name="Andreopoulos B."/>
            <person name="Baker S."/>
            <person name="Barry K."/>
            <person name="Bills G."/>
            <person name="Bluhm B."/>
            <person name="Cannon C."/>
            <person name="Castanera R."/>
            <person name="Culley D."/>
            <person name="Daum C."/>
            <person name="Ezra D."/>
            <person name="Gonzalez J."/>
            <person name="Henrissat B."/>
            <person name="Kuo A."/>
            <person name="Liang C."/>
            <person name="Lipzen A."/>
            <person name="Lutzoni F."/>
            <person name="Magnuson J."/>
            <person name="Mondo S."/>
            <person name="Nolan M."/>
            <person name="Ohm R."/>
            <person name="Pangilinan J."/>
            <person name="Park H.-J."/>
            <person name="Ramirez L."/>
            <person name="Alfaro M."/>
            <person name="Sun H."/>
            <person name="Tritt A."/>
            <person name="Yoshinaga Y."/>
            <person name="Zwiers L.-H."/>
            <person name="Turgeon B."/>
            <person name="Goodwin S."/>
            <person name="Spatafora J."/>
            <person name="Crous P."/>
            <person name="Grigoriev I."/>
        </authorList>
    </citation>
    <scope>NUCLEOTIDE SEQUENCE</scope>
    <source>
        <strain evidence="2">CBS 379.55</strain>
    </source>
</reference>
<proteinExistence type="predicted"/>
<keyword evidence="3" id="KW-1185">Reference proteome</keyword>
<gene>
    <name evidence="2" type="ORF">EI97DRAFT_134426</name>
</gene>
<name>A0A6A6JEE8_WESOR</name>
<dbReference type="Proteomes" id="UP000800097">
    <property type="component" value="Unassembled WGS sequence"/>
</dbReference>
<sequence length="606" mass="66264">MAREKRPALPAAYGTPGNKPPQYLIGEVSGTPETASDYSFATVNSATPINRAASSPPTTIERTGIDAALMTVVNAEASKLFGLSSGSARSTLDAARLIEHTHSFTVDAPLPPQTPSEKENNAPSSPINPGNGKSAACPANVHRGNKLAAFFSKGIEAPKPTSATATAAAVSTKRSADDAGLHAEDGSRMADAALNAKPDVAARNNSAPKQGRKTSIKPAQKPQKKLVRKSARPVNQTPPRKRQKVDLAVQHKVHDDSEGSDRDDVDMMDVEEAEAGVRSEPITDNNNNDNNDAPKAVPVSSEVKKNANNNGAKQKTAADTNEDHVLVLQTMKRSARILNPEDPVDAALIAEAEKHKDTTLYDTDDEREGDLKGNISKPELFRNVRWKDVAYDTDVEPFEPTLDFNGFVPGRFERMPDGTVRDQKSKLLTKLVDANGNRRIYRNPPPKDWNNQEALTALNKRIVQQIRRNSNVRFRRQVVPYEQFEREWILKNLNSSGKPKKGWIEFVADFNEQFEGKVFDGVIEPRPQRSVSSLTKEVDRFHDDYSQGRVPEPAADKDKRKTSSGKRKATDNVDTAEMATVSKKRKANSDGTAGPSAASKKRKVSN</sequence>
<feature type="region of interest" description="Disordered" evidence="1">
    <location>
        <begin position="105"/>
        <end position="139"/>
    </location>
</feature>
<evidence type="ECO:0000313" key="2">
    <source>
        <dbReference type="EMBL" id="KAF2274036.1"/>
    </source>
</evidence>
<dbReference type="RefSeq" id="XP_033651575.1">
    <property type="nucleotide sequence ID" value="XM_033793148.1"/>
</dbReference>
<feature type="region of interest" description="Disordered" evidence="1">
    <location>
        <begin position="194"/>
        <end position="323"/>
    </location>
</feature>
<feature type="compositionally biased region" description="Acidic residues" evidence="1">
    <location>
        <begin position="263"/>
        <end position="274"/>
    </location>
</feature>
<dbReference type="EMBL" id="ML986505">
    <property type="protein sequence ID" value="KAF2274036.1"/>
    <property type="molecule type" value="Genomic_DNA"/>
</dbReference>
<dbReference type="OrthoDB" id="3788624at2759"/>
<feature type="compositionally biased region" description="Basic and acidic residues" evidence="1">
    <location>
        <begin position="252"/>
        <end position="262"/>
    </location>
</feature>
<organism evidence="2 3">
    <name type="scientific">Westerdykella ornata</name>
    <dbReference type="NCBI Taxonomy" id="318751"/>
    <lineage>
        <taxon>Eukaryota</taxon>
        <taxon>Fungi</taxon>
        <taxon>Dikarya</taxon>
        <taxon>Ascomycota</taxon>
        <taxon>Pezizomycotina</taxon>
        <taxon>Dothideomycetes</taxon>
        <taxon>Pleosporomycetidae</taxon>
        <taxon>Pleosporales</taxon>
        <taxon>Sporormiaceae</taxon>
        <taxon>Westerdykella</taxon>
    </lineage>
</organism>